<sequence length="81" mass="9195">MLYVTKYYFQIHFALCRLSIPKPFVHGDSVQALLPHVELRLRCHPEYEALRMSTCFRSLQAGDARCARAQALCGAQGVALR</sequence>
<name>A0AAV4RL65_CAEEX</name>
<comment type="caution">
    <text evidence="1">The sequence shown here is derived from an EMBL/GenBank/DDBJ whole genome shotgun (WGS) entry which is preliminary data.</text>
</comment>
<dbReference type="EMBL" id="BPLR01008153">
    <property type="protein sequence ID" value="GIY22470.1"/>
    <property type="molecule type" value="Genomic_DNA"/>
</dbReference>
<proteinExistence type="predicted"/>
<accession>A0AAV4RL65</accession>
<dbReference type="Proteomes" id="UP001054945">
    <property type="component" value="Unassembled WGS sequence"/>
</dbReference>
<evidence type="ECO:0000313" key="2">
    <source>
        <dbReference type="Proteomes" id="UP001054945"/>
    </source>
</evidence>
<keyword evidence="2" id="KW-1185">Reference proteome</keyword>
<dbReference type="AlphaFoldDB" id="A0AAV4RL65"/>
<evidence type="ECO:0000313" key="1">
    <source>
        <dbReference type="EMBL" id="GIY22470.1"/>
    </source>
</evidence>
<protein>
    <submittedName>
        <fullName evidence="1">Uncharacterized protein</fullName>
    </submittedName>
</protein>
<gene>
    <name evidence="1" type="ORF">CEXT_428941</name>
</gene>
<reference evidence="1 2" key="1">
    <citation type="submission" date="2021-06" db="EMBL/GenBank/DDBJ databases">
        <title>Caerostris extrusa draft genome.</title>
        <authorList>
            <person name="Kono N."/>
            <person name="Arakawa K."/>
        </authorList>
    </citation>
    <scope>NUCLEOTIDE SEQUENCE [LARGE SCALE GENOMIC DNA]</scope>
</reference>
<organism evidence="1 2">
    <name type="scientific">Caerostris extrusa</name>
    <name type="common">Bark spider</name>
    <name type="synonym">Caerostris bankana</name>
    <dbReference type="NCBI Taxonomy" id="172846"/>
    <lineage>
        <taxon>Eukaryota</taxon>
        <taxon>Metazoa</taxon>
        <taxon>Ecdysozoa</taxon>
        <taxon>Arthropoda</taxon>
        <taxon>Chelicerata</taxon>
        <taxon>Arachnida</taxon>
        <taxon>Araneae</taxon>
        <taxon>Araneomorphae</taxon>
        <taxon>Entelegynae</taxon>
        <taxon>Araneoidea</taxon>
        <taxon>Araneidae</taxon>
        <taxon>Caerostris</taxon>
    </lineage>
</organism>